<evidence type="ECO:0000256" key="1">
    <source>
        <dbReference type="ARBA" id="ARBA00022617"/>
    </source>
</evidence>
<name>X7EK59_9RHOB</name>
<dbReference type="InterPro" id="IPR036909">
    <property type="entry name" value="Cyt_c-like_dom_sf"/>
</dbReference>
<dbReference type="EMBL" id="JALZ01000001">
    <property type="protein sequence ID" value="ETX16469.1"/>
    <property type="molecule type" value="Genomic_DNA"/>
</dbReference>
<dbReference type="InterPro" id="IPR009056">
    <property type="entry name" value="Cyt_c-like_dom"/>
</dbReference>
<dbReference type="GO" id="GO:0020037">
    <property type="term" value="F:heme binding"/>
    <property type="evidence" value="ECO:0007669"/>
    <property type="project" value="InterPro"/>
</dbReference>
<proteinExistence type="predicted"/>
<dbReference type="PANTHER" id="PTHR35008:SF8">
    <property type="entry name" value="ALCOHOL DEHYDROGENASE CYTOCHROME C SUBUNIT"/>
    <property type="match status" value="1"/>
</dbReference>
<evidence type="ECO:0000256" key="2">
    <source>
        <dbReference type="ARBA" id="ARBA00022723"/>
    </source>
</evidence>
<keyword evidence="1 4" id="KW-0349">Heme</keyword>
<keyword evidence="2 4" id="KW-0479">Metal-binding</keyword>
<protein>
    <submittedName>
        <fullName evidence="6">Diacylglycerol kinase</fullName>
    </submittedName>
</protein>
<keyword evidence="3 4" id="KW-0408">Iron</keyword>
<keyword evidence="6" id="KW-0808">Transferase</keyword>
<dbReference type="PROSITE" id="PS51007">
    <property type="entry name" value="CYTC"/>
    <property type="match status" value="2"/>
</dbReference>
<feature type="domain" description="Cytochrome c" evidence="5">
    <location>
        <begin position="38"/>
        <end position="146"/>
    </location>
</feature>
<feature type="domain" description="Cytochrome c" evidence="5">
    <location>
        <begin position="186"/>
        <end position="292"/>
    </location>
</feature>
<evidence type="ECO:0000256" key="4">
    <source>
        <dbReference type="PROSITE-ProRule" id="PRU00433"/>
    </source>
</evidence>
<dbReference type="GO" id="GO:0046872">
    <property type="term" value="F:metal ion binding"/>
    <property type="evidence" value="ECO:0007669"/>
    <property type="project" value="UniProtKB-KW"/>
</dbReference>
<evidence type="ECO:0000313" key="7">
    <source>
        <dbReference type="Proteomes" id="UP000022447"/>
    </source>
</evidence>
<organism evidence="6 7">
    <name type="scientific">Roseivivax halodurans JCM 10272</name>
    <dbReference type="NCBI Taxonomy" id="1449350"/>
    <lineage>
        <taxon>Bacteria</taxon>
        <taxon>Pseudomonadati</taxon>
        <taxon>Pseudomonadota</taxon>
        <taxon>Alphaproteobacteria</taxon>
        <taxon>Rhodobacterales</taxon>
        <taxon>Roseobacteraceae</taxon>
        <taxon>Roseivivax</taxon>
    </lineage>
</organism>
<dbReference type="PANTHER" id="PTHR35008">
    <property type="entry name" value="BLL4482 PROTEIN-RELATED"/>
    <property type="match status" value="1"/>
</dbReference>
<dbReference type="PATRIC" id="fig|1449350.3.peg.227"/>
<keyword evidence="7" id="KW-1185">Reference proteome</keyword>
<evidence type="ECO:0000256" key="3">
    <source>
        <dbReference type="ARBA" id="ARBA00023004"/>
    </source>
</evidence>
<reference evidence="6 7" key="1">
    <citation type="submission" date="2014-01" db="EMBL/GenBank/DDBJ databases">
        <title>Roseivivax halodurans JCM 10272 Genome Sequencing.</title>
        <authorList>
            <person name="Lai Q."/>
            <person name="Li G."/>
            <person name="Shao Z."/>
        </authorList>
    </citation>
    <scope>NUCLEOTIDE SEQUENCE [LARGE SCALE GENOMIC DNA]</scope>
    <source>
        <strain evidence="6 7">JCM 10272</strain>
    </source>
</reference>
<dbReference type="AlphaFoldDB" id="X7EK59"/>
<dbReference type="Pfam" id="PF00034">
    <property type="entry name" value="Cytochrom_C"/>
    <property type="match status" value="2"/>
</dbReference>
<dbReference type="GO" id="GO:0016301">
    <property type="term" value="F:kinase activity"/>
    <property type="evidence" value="ECO:0007669"/>
    <property type="project" value="UniProtKB-KW"/>
</dbReference>
<gene>
    <name evidence="6" type="ORF">OCH239_01120</name>
</gene>
<dbReference type="eggNOG" id="COG2010">
    <property type="taxonomic scope" value="Bacteria"/>
</dbReference>
<dbReference type="SUPFAM" id="SSF46626">
    <property type="entry name" value="Cytochrome c"/>
    <property type="match status" value="2"/>
</dbReference>
<dbReference type="GO" id="GO:0009055">
    <property type="term" value="F:electron transfer activity"/>
    <property type="evidence" value="ECO:0007669"/>
    <property type="project" value="InterPro"/>
</dbReference>
<dbReference type="Gene3D" id="1.10.760.10">
    <property type="entry name" value="Cytochrome c-like domain"/>
    <property type="match status" value="2"/>
</dbReference>
<accession>X7EK59</accession>
<sequence>MRAILLGLAALACLAGAAGLWLTRAHPVEAARFEGLTGDAEAGQTLFTAAGCASCHHAPDAEGDARLVLAGGQRFPSEFGTFVAPNISPDPDAGIGGWSLTDFASAVIRGVSPEGAHYYPAFPYTAYTRLEDQDVADLWAFLQTLPESDAQSIPHEVAFPFNIRRAVGAWKLLYLRNEWIRPAESTELERGRTLVEALAHCGECHTPRDALGGLRTGAWLAGAPNPSGDGTIPSLRPEDLDWSASDIAYYLESGFTPDFDSAGGHMAAVVANFAQLTAADREAVAAYVKALPPE</sequence>
<dbReference type="STRING" id="1449350.OCH239_01120"/>
<evidence type="ECO:0000313" key="6">
    <source>
        <dbReference type="EMBL" id="ETX16469.1"/>
    </source>
</evidence>
<evidence type="ECO:0000259" key="5">
    <source>
        <dbReference type="PROSITE" id="PS51007"/>
    </source>
</evidence>
<dbReference type="InterPro" id="IPR051459">
    <property type="entry name" value="Cytochrome_c-type_DH"/>
</dbReference>
<comment type="caution">
    <text evidence="6">The sequence shown here is derived from an EMBL/GenBank/DDBJ whole genome shotgun (WGS) entry which is preliminary data.</text>
</comment>
<dbReference type="Proteomes" id="UP000022447">
    <property type="component" value="Unassembled WGS sequence"/>
</dbReference>
<keyword evidence="6" id="KW-0418">Kinase</keyword>